<evidence type="ECO:0000256" key="2">
    <source>
        <dbReference type="SAM" id="Phobius"/>
    </source>
</evidence>
<name>A0A921SN61_9MICO</name>
<evidence type="ECO:0000313" key="4">
    <source>
        <dbReference type="Proteomes" id="UP000784435"/>
    </source>
</evidence>
<dbReference type="AlphaFoldDB" id="A0A921SN61"/>
<reference evidence="3" key="2">
    <citation type="submission" date="2021-09" db="EMBL/GenBank/DDBJ databases">
        <authorList>
            <person name="Gilroy R."/>
        </authorList>
    </citation>
    <scope>NUCLEOTIDE SEQUENCE</scope>
    <source>
        <strain evidence="3">ChiGjej5B5-7349</strain>
    </source>
</reference>
<evidence type="ECO:0000256" key="1">
    <source>
        <dbReference type="SAM" id="MobiDB-lite"/>
    </source>
</evidence>
<comment type="caution">
    <text evidence="3">The sequence shown here is derived from an EMBL/GenBank/DDBJ whole genome shotgun (WGS) entry which is preliminary data.</text>
</comment>
<keyword evidence="2" id="KW-0812">Transmembrane</keyword>
<dbReference type="InterPro" id="IPR019051">
    <property type="entry name" value="Trp_biosyn_TM_oprn/chp"/>
</dbReference>
<organism evidence="3 4">
    <name type="scientific">Brevibacterium senegalense</name>
    <dbReference type="NCBI Taxonomy" id="1033736"/>
    <lineage>
        <taxon>Bacteria</taxon>
        <taxon>Bacillati</taxon>
        <taxon>Actinomycetota</taxon>
        <taxon>Actinomycetes</taxon>
        <taxon>Micrococcales</taxon>
        <taxon>Brevibacteriaceae</taxon>
        <taxon>Brevibacterium</taxon>
    </lineage>
</organism>
<feature type="transmembrane region" description="Helical" evidence="2">
    <location>
        <begin position="75"/>
        <end position="96"/>
    </location>
</feature>
<gene>
    <name evidence="3" type="ORF">K8V08_03710</name>
</gene>
<dbReference type="Pfam" id="PF09534">
    <property type="entry name" value="Trp_oprn_chp"/>
    <property type="match status" value="2"/>
</dbReference>
<evidence type="ECO:0000313" key="3">
    <source>
        <dbReference type="EMBL" id="HJG79499.1"/>
    </source>
</evidence>
<feature type="compositionally biased region" description="Low complexity" evidence="1">
    <location>
        <begin position="137"/>
        <end position="152"/>
    </location>
</feature>
<protein>
    <submittedName>
        <fullName evidence="3">Trp biosynthesis-associated membrane protein</fullName>
    </submittedName>
</protein>
<feature type="region of interest" description="Disordered" evidence="1">
    <location>
        <begin position="133"/>
        <end position="160"/>
    </location>
</feature>
<reference evidence="3" key="1">
    <citation type="journal article" date="2021" name="PeerJ">
        <title>Extensive microbial diversity within the chicken gut microbiome revealed by metagenomics and culture.</title>
        <authorList>
            <person name="Gilroy R."/>
            <person name="Ravi A."/>
            <person name="Getino M."/>
            <person name="Pursley I."/>
            <person name="Horton D.L."/>
            <person name="Alikhan N.F."/>
            <person name="Baker D."/>
            <person name="Gharbi K."/>
            <person name="Hall N."/>
            <person name="Watson M."/>
            <person name="Adriaenssens E.M."/>
            <person name="Foster-Nyarko E."/>
            <person name="Jarju S."/>
            <person name="Secka A."/>
            <person name="Antonio M."/>
            <person name="Oren A."/>
            <person name="Chaudhuri R.R."/>
            <person name="La Ragione R."/>
            <person name="Hildebrand F."/>
            <person name="Pallen M.J."/>
        </authorList>
    </citation>
    <scope>NUCLEOTIDE SEQUENCE</scope>
    <source>
        <strain evidence="3">ChiGjej5B5-7349</strain>
    </source>
</reference>
<accession>A0A921SN61</accession>
<keyword evidence="2" id="KW-0472">Membrane</keyword>
<keyword evidence="2" id="KW-1133">Transmembrane helix</keyword>
<dbReference type="EMBL" id="DYUK01000081">
    <property type="protein sequence ID" value="HJG79499.1"/>
    <property type="molecule type" value="Genomic_DNA"/>
</dbReference>
<dbReference type="Proteomes" id="UP000784435">
    <property type="component" value="Unassembled WGS sequence"/>
</dbReference>
<sequence>MTKGRAVLALLLLAGVLWIVASQAWGSAAPGATGPSGVAEVAGDETTGHPVLTACAAILAVASLLLAMMGRVGRIVVCVLVALVGAGAALTALTSAGPTVPVVLATAAGAAVVAVAVWTAVVSPRWTVSSRYDRDSAPGAAADDDPAAAWDALSRGEDPS</sequence>
<feature type="transmembrane region" description="Helical" evidence="2">
    <location>
        <begin position="102"/>
        <end position="122"/>
    </location>
</feature>
<feature type="transmembrane region" description="Helical" evidence="2">
    <location>
        <begin position="50"/>
        <end position="68"/>
    </location>
</feature>
<proteinExistence type="predicted"/>